<dbReference type="InterPro" id="IPR001190">
    <property type="entry name" value="SRCR"/>
</dbReference>
<feature type="compositionally biased region" description="Low complexity" evidence="2">
    <location>
        <begin position="5276"/>
        <end position="5285"/>
    </location>
</feature>
<dbReference type="PROSITE" id="PS50287">
    <property type="entry name" value="SRCR_2"/>
    <property type="match status" value="1"/>
</dbReference>
<dbReference type="PANTHER" id="PTHR19862:SF14">
    <property type="entry name" value="WD REPEAT-CONTAINING PROTEIN 48"/>
    <property type="match status" value="1"/>
</dbReference>
<dbReference type="SUPFAM" id="SSF56487">
    <property type="entry name" value="SRCR-like"/>
    <property type="match status" value="1"/>
</dbReference>
<feature type="transmembrane region" description="Helical" evidence="3">
    <location>
        <begin position="4618"/>
        <end position="4641"/>
    </location>
</feature>
<proteinExistence type="predicted"/>
<feature type="region of interest" description="Disordered" evidence="2">
    <location>
        <begin position="3859"/>
        <end position="3888"/>
    </location>
</feature>
<feature type="region of interest" description="Disordered" evidence="2">
    <location>
        <begin position="1983"/>
        <end position="2002"/>
    </location>
</feature>
<dbReference type="InterPro" id="IPR006626">
    <property type="entry name" value="PbH1"/>
</dbReference>
<feature type="compositionally biased region" description="Polar residues" evidence="2">
    <location>
        <begin position="2535"/>
        <end position="2559"/>
    </location>
</feature>
<dbReference type="EMBL" id="JAEHOC010000040">
    <property type="protein sequence ID" value="KAG2427426.1"/>
    <property type="molecule type" value="Genomic_DNA"/>
</dbReference>
<feature type="region of interest" description="Disordered" evidence="2">
    <location>
        <begin position="2976"/>
        <end position="2995"/>
    </location>
</feature>
<evidence type="ECO:0000313" key="5">
    <source>
        <dbReference type="EMBL" id="KAG2427426.1"/>
    </source>
</evidence>
<feature type="compositionally biased region" description="Low complexity" evidence="2">
    <location>
        <begin position="2761"/>
        <end position="2779"/>
    </location>
</feature>
<feature type="compositionally biased region" description="Gly residues" evidence="2">
    <location>
        <begin position="5049"/>
        <end position="5063"/>
    </location>
</feature>
<dbReference type="Pfam" id="PF00530">
    <property type="entry name" value="SRCR"/>
    <property type="match status" value="1"/>
</dbReference>
<feature type="region of interest" description="Disordered" evidence="2">
    <location>
        <begin position="3173"/>
        <end position="3219"/>
    </location>
</feature>
<reference evidence="5" key="1">
    <citation type="journal article" date="2020" name="bioRxiv">
        <title>Comparative genomics of Chlamydomonas.</title>
        <authorList>
            <person name="Craig R.J."/>
            <person name="Hasan A.R."/>
            <person name="Ness R.W."/>
            <person name="Keightley P.D."/>
        </authorList>
    </citation>
    <scope>NUCLEOTIDE SEQUENCE</scope>
    <source>
        <strain evidence="5">SAG 7.73</strain>
    </source>
</reference>
<dbReference type="Proteomes" id="UP000650467">
    <property type="component" value="Unassembled WGS sequence"/>
</dbReference>
<feature type="transmembrane region" description="Helical" evidence="3">
    <location>
        <begin position="3381"/>
        <end position="3401"/>
    </location>
</feature>
<dbReference type="GO" id="GO:0043130">
    <property type="term" value="F:ubiquitin binding"/>
    <property type="evidence" value="ECO:0007669"/>
    <property type="project" value="TreeGrafter"/>
</dbReference>
<feature type="region of interest" description="Disordered" evidence="2">
    <location>
        <begin position="5181"/>
        <end position="5437"/>
    </location>
</feature>
<feature type="domain" description="SRCR" evidence="4">
    <location>
        <begin position="1"/>
        <end position="80"/>
    </location>
</feature>
<feature type="region of interest" description="Disordered" evidence="2">
    <location>
        <begin position="2755"/>
        <end position="2781"/>
    </location>
</feature>
<feature type="compositionally biased region" description="Low complexity" evidence="2">
    <location>
        <begin position="5296"/>
        <end position="5326"/>
    </location>
</feature>
<feature type="compositionally biased region" description="Acidic residues" evidence="2">
    <location>
        <begin position="3440"/>
        <end position="3450"/>
    </location>
</feature>
<keyword evidence="1" id="KW-1015">Disulfide bond</keyword>
<feature type="region of interest" description="Disordered" evidence="2">
    <location>
        <begin position="3421"/>
        <end position="3467"/>
    </location>
</feature>
<protein>
    <recommendedName>
        <fullName evidence="4">SRCR domain-containing protein</fullName>
    </recommendedName>
</protein>
<evidence type="ECO:0000259" key="4">
    <source>
        <dbReference type="PROSITE" id="PS50287"/>
    </source>
</evidence>
<evidence type="ECO:0000256" key="2">
    <source>
        <dbReference type="SAM" id="MobiDB-lite"/>
    </source>
</evidence>
<feature type="region of interest" description="Disordered" evidence="2">
    <location>
        <begin position="4157"/>
        <end position="4191"/>
    </location>
</feature>
<comment type="caution">
    <text evidence="5">The sequence shown here is derived from an EMBL/GenBank/DDBJ whole genome shotgun (WGS) entry which is preliminary data.</text>
</comment>
<name>A0A835SKW2_CHLIN</name>
<dbReference type="InterPro" id="IPR051246">
    <property type="entry name" value="WDR48"/>
</dbReference>
<keyword evidence="6" id="KW-1185">Reference proteome</keyword>
<feature type="compositionally biased region" description="Low complexity" evidence="2">
    <location>
        <begin position="5407"/>
        <end position="5420"/>
    </location>
</feature>
<dbReference type="GO" id="GO:0016020">
    <property type="term" value="C:membrane"/>
    <property type="evidence" value="ECO:0007669"/>
    <property type="project" value="InterPro"/>
</dbReference>
<keyword evidence="3" id="KW-0812">Transmembrane</keyword>
<feature type="region of interest" description="Disordered" evidence="2">
    <location>
        <begin position="4222"/>
        <end position="4263"/>
    </location>
</feature>
<sequence>MFQRSDGFEVAEARVACRQLGLPDAGALPLLNATFGSGTGPIWLTKLRCWGFEPTLANCNTPMTGINGCNHAMDAGVRCLVPSPSPPPPPLPPAPPAPPPRPLAAAVTCRVVVIGRRVSGALLPANATVLSADVDCVGSSGSSSSSSLVDVAVGRALLPFTAGWTGVRVTARAGDEGWGMTMANVPHMVWRDSLLQDLPLNQRALLQCINCTRLEAVNMTLSGIRGVGASLGTLHGPLHATSLRSAALERFTCTNVRGGNGWACVMLQYDTSEPDTDLRLDISDSVFVGNSVSRGGLYGTHGSTRDTATPVGHGMIVAGGADPLASHPDAFGTWVEGSALVVRLRGVTAEDNGGGMGTFFSSIDLPVGLLSVQNCSLRNNTAAGDGGVFWVWGPLSGIELGEGSSMDNNTAALSGGAVMVGARLDSLTLTGGSSISGNRAVQWQGGGVWANDLVGRVELRGGSAMDGNSAGWSGGAFANSVRGIGLVLLADGSSMSYNAAKLRGGAVATDVDIGNVTLEGGSAMSGNSAGQHGGAVAAERGLKRLSLAGGSEMRGNVAAAGGGALGVPSGAVDAVVLEGGSNIVGCRSIGGDGGAVWAARGLRELRVTGGSAIDDNAAPAGAGGAVAVTSGAVGIVTLADGGRLCGNAAGGGNGGALSVSASVGTFTASGAGSGVCNNTAAGNGGGVAVGGSVLAELSLSDGAAASGNAAAAGSGAGIWVSGTVNTLRFTGGAEVRGNEAAVSGGGVWVGGGVWSLAIRNGSAVSGNAAGNGTGAGLCVGGAVRTWLLDGGSELSGNTALAGSGGGAWVGGPVTTLTVTSGGRLEANLAAGDGGAIWVGGRLGNVSLADGAVGAANRAGGDGGLLYAAAGVAVFAAGGGARLERNFAGMHGGVLAAEEVPTLLRLDGGAAVTNNTAKRGQGGAFSLRASGAAVNATVAISGGASLLGNTAGLSGGALYLAAAESYDSQADTSTAAKAGGGATVSTAGAAGFVPATAATATWTVHVTDATLSNNAAGWAGGAMLASAASRAALTLRLSNCTLLGNHAGDGTSSVDSVWRDGGALAVAGLVGGGGAWTDAAAAANATGASGADVDVDVDSAWQAAVRAAAPGSCSVLLAGSRFGSSVSGGSGGAVFLGYCQALVAGCSFDSNAAAMGGGALAVTGPPAPSLGSASAWQAVSVRGSNFSRNAASQGNGGALAASTGGAVRLNGCALKSNTAGGGGGAIAAVLPTASSSASSSSSVASTSMGSGGGSSGAGGGGAGAGDGASNVGSPLELVDCRLEANSAQANGGGIYAGTLAAVTLRRCSLDGNAAVQSGGGLAVSPPAVAALAAAAAVASNVAAFAAADAAVAAAASAGGAATMVAAATTALGGTGRVELVDSAITGNNAQASGGGLFFATLASVRLANVTLVTNRAGLYGGALAALPPRVADQSALLTSDAGSSSNSSSNTDRSSGGAARPAGCSSGSSLELAGCTLRENAADASGGGAFVYLLPGTCGVRLYETDFESNAAGQTGGGAAVLSLPGVSHCAATAAAAAAGVESAGGGAGAAVAAVAAAGVSLRGGRFAGNSAKSSGGGLYTSTPCSVGVNGTRFESNFAQQLGGGLAQLQPAGAVGATTAAGSLAVLRAVFASNTVRGQGGGVYVGTTTAVWIAESIFSSNRADQQGGALAVAPPDSYTAAAGGGGDVAEDGGAFEVAAVEVLSSNFTQNSVKSSGGAIFANRGGSVALAACSFVGNSAAQAGGAVAVAPPPSPTDAQLLGASAAAEAADGDGDQDNRAAAASNTATGLSSSGARLTLLGCTLTENGAAGLDGGGVYAAGGVAAALLNSTFAGNTAARNGGGAALVLQLDVLDHSAASASPASSASSSSSSASASASASPSFAASLALAKAAFYRSHSRVQGCRFVANVASHCGGGLLWAAPGTLAVSDSAFSGNVVTGGAGGGLAAYPPDHQPGLQGEDDSWNTDSPLGLLSDMAAAGITVSSRNRTGGSSSSGSSSGSAPGQPAFVHASPLLAAALSVTGCSFTTNRASDTGGGLHLTLSRVTLAAVNLTGVRVRDGAAGAAGGGLAALCPEHTCGDAASDAFLNVLAAARATIRNGSAAYVAAAAAAAAATDWYGDIPLPPLLRLTNVSLVANAVSGTGAGGAPPLRSGAAAAGGGAALDGLLRAVATWLEVCNNSVTLPAGGGDGGGGGVYVGVDASVIAYGSWLVRNALVSPGGTGGGGGWHADNCSLLLLSGAQVTGSSSHGSTGGGLHLDGCSTLMLTDVRVEGNAAGAGAGVYISGRLAPNTSDAASGAAGGRAATVMAAAAGGGGGTIAFVHRATLAGNAAAAAADSTGDAADGADRPAAAPLPFEGFGGGLMVVGPVALALSRSDLSRGNAAARGAAIMSTQQCSALRNSISGGPAANSNSSSSSNRREGDIVPIASSLLRAFADGFSWGRLEGVPAPAAAAAAAAVAHLDLGSSSSPVAALMAPLFQGLLLSRNLDPTLGCWPLVIVNCRLPYGHDAAGVAAAAAAGGAAAQAASPGADAQQAARSNSSGSLGANDTTGDASTNGSSRQSSQLWLQDSYASAVWAACDPALTATPEADASMGAATPSAFDLFAARRLPAALATVAAGAPRPEQVAAAVAVLRARGVNVSIGAGAGAAAGAAPAPAPATADAGAGAGAATAQQTRPELLRSLAMCRIPVFSSVGLPAMETGATANATAGASGAADYSRLLKRLLQPVLDDSGFLALPPAGFRITLLQRYDANAALSPGGSGSSNSSGGSSSLGSSSNDSNSRLRLMRGRDVGGVPSYAASYWALPTGTKLRIGVQLVNGLGVPTGPDDAWQVVAELSLAAASGASPAARRLQATAAVPPPASSSFAASTSDGPPLAILESRALEVAVRNGTAEWEQVVASGWPGMYELVVSAVAVSGVSVEVAPLREPVLLLPCAAGQQLDASRVTPGSPAWTACSACQPDQYSFWADARPLAPAPAPAYGPAPSTARGGGSSSGNGTAAAVYDGGAGAPLAAAGLGAIAPDAGAAPAALYGWVRETAAAAAQCRNCPDRAICPGGAVVVPQPGFWHSSPNSTLMHRCPKPAACLLVAHGTAEESSGATAAAFLASLTSAANASAFFAAATAAGYGPGGSGGVNAGSGELRSRLLLLCQQQWYASRPPGAGALAGLAAPPPLAPPSRPPFFSGAGTAAAAPAAGASGGAPSALPPTKQQQQPLQPLQPQQQQSQLQPLPCYLWGVPADHPGSYMQLQCAPGYTGQLCASCQRGYFLTSDLDCAQCLSVPATAALVTLGVLGNAALVLYTAWTNLKDGIGLHTDVSAADVLKVAIVHMQYFVIICRLNIDWPNVITRFQGTLGALTGAQGKFISAPSCLAPNADPGEQARMQLFAGLITPTVVIGLVVALWTLRYRLGKYALRGRQAAILGAAPSGGRRRSSRRRRHRGSDDDTDSGDDDKDEYGKGGGTPVVGVKPPRGWMAKGAESSGAALVAGPAASRQGCSRRLVFGEEGEASKAGSSAAAYPAIGGATAALVGSPPAAAAAAAAARVASSAKDSNAVAPQSGVYNDSVYDRAGDDPTKGASASALPSGTSGAHTACGSAQEDALAPQGRQSQSGIAAVKVAVQQMLAAAAGAAAGVYRATAPLQPLQPARTLRQEDVVSSDTAFESRSADVLDSSVRRAHSSIGAAAGAPVTLATIADVSDGCRLSTADRSLAPIASGDEPPPPVTSGCPPETPLTTALDSGSLPFPSPFAAAHGAGAADAARLLRVQVAAASADAADATRDQLSSDLLLPSPKTTASRLEAGGAEGEDGSGRTAVVSPRAAARLAATHRGVSASGFVGGGGAGGASSPSRLRAFNGMQLRQLAHRLGGGGGCGGGGGGSRRGGAGPASGGGTDTQELISSQVVTAAAAAVAAAAAAEAAAPGGGAASIPIPYAYCLLASGRVGNASTSTTLHVDFTADGAEAPPGEPSGSAAHTTTGIADRGVLLRPAAGADAPGAATHSGAFGALRSPFGAVKATVLTEDTSAAFESTHGSSAGVASSCVAPVTGMGVPDGGGRFSTRGHASAFAAGPLGGAMSLNGESFTSALKQYQQQRLQELEQPQQQQQPSAQTPATPSGPLPAAQLLARLQPPLQGAASCGRPSPLQPAASAAAAVVSLLRRANTLGSEGPGGGRHGGAFGLFGRRGGGGDGGASPADGGGLSARGSLATAASAAPLSVPLPSAAADVVFGEDDEEQEQDEEEEAQEELQGGPPAAGPDAGPGQDGPDADTKLSPFARQHAYSDAPDSPSAAAAGGAGVAAAFAAATEASTANSASAGAAAGAGAAGEGQGLERVTRRSSGGSDDPTADAEYMVIVPAEVYLLKKGGTAAAAAAVAAGLAGTGGTAGAEAAAGAAGLHGADGGNAGQWQRVPQLERVPVALRPVVRRAATLARSLSLNALSGAAALERVDVMLGLGDQLRMVVMVALFVLYAGWSQVALSVFACHVIDDGQGPYGELQRATWRQGYWLRDINQECYAGVHGSLYLPVGIAAVLAVCVAPPAASFVMLWRVRHRLDEPATQHLYGFLYLRYKPRYFYYECIVQLQTLCLVAVDVFGRGLPVLQQALLLLVVFNLIAAINMTAAPVRFRLLLVLEFVSLGVLSTTVTLGLFFVDGGGTTTGDGTAIGIAILLLNSGLLLFMATMLLRQYKERLAARGRDWLGRAKKTIHDIRPGAADAAAAADRAYLGRLQAEAQRRHPDLAPEVTCFADVHGAHGGGAMWVAGPPPASTGMEMGPAGAAGVAAQPGGWGFMGGMWGGVWGSGGAVGGHPAAGVAAGGGGGGNGAAAAHYPPVLAADLDIIGASGVDAMCGGSGGGGGGSGSGSGSGGCRFMEPSLQEGMGVGGGAATGRYPAVGSENFTDAPTVWGMPYGVEPIQGASMYDSNPTTGGDNDAAATPQALAPGAGGAANGGTATATPTEAALPVPTAFALSPHRGPKTPPPAFRSATASAGAAAAARLSLEEAQRVAADALAASALAVSLFPHDDDDGDSDAGGSGRGAAAPSRAAGRRPQELLPSNGSVLQGGGGSSGGGGGSGGGLIGTAASVGSKLRASLRRQFSTGVSSGGGSAGAAGVGPAATGARGDLVGGAGAAQPGTGAAVLPTAQVLTAAQAPALRQAPAPLPAELSAAAGAGAPAPGPLASAFAAVGRGRKLTATPSRLGRDPAVSSGGLAPADPPQPLQPQLQLPQAYLDASAPGGPGDASPVSPRPFALQLPGGRGGAEDSGHLFHSPGAASSGTLYATPGGSGSPCGSPGPSSPTAHSQPWAARSHAPAATSPAVPPTHGSAAARGSAGGAASIGVQQPSRLARMGSARDATASGSLGGFAQPAAAAGPSTAPGYRNAEQQPQLLKGRGSGGGLLKSLGSWRGGSSTGLLDTSPKRGGQQPRGRQPQPQLQEQMDHHYDFSDLMDN</sequence>
<dbReference type="GO" id="GO:0000724">
    <property type="term" value="P:double-strand break repair via homologous recombination"/>
    <property type="evidence" value="ECO:0007669"/>
    <property type="project" value="TreeGrafter"/>
</dbReference>
<feature type="transmembrane region" description="Helical" evidence="3">
    <location>
        <begin position="4452"/>
        <end position="4473"/>
    </location>
</feature>
<feature type="compositionally biased region" description="Low complexity" evidence="2">
    <location>
        <begin position="1988"/>
        <end position="1999"/>
    </location>
</feature>
<dbReference type="InterPro" id="IPR036772">
    <property type="entry name" value="SRCR-like_dom_sf"/>
</dbReference>
<feature type="compositionally biased region" description="Low complexity" evidence="2">
    <location>
        <begin position="1437"/>
        <end position="1457"/>
    </location>
</feature>
<feature type="compositionally biased region" description="Gly residues" evidence="2">
    <location>
        <begin position="3860"/>
        <end position="3886"/>
    </location>
</feature>
<evidence type="ECO:0000256" key="3">
    <source>
        <dbReference type="SAM" id="Phobius"/>
    </source>
</evidence>
<dbReference type="SMART" id="SM00710">
    <property type="entry name" value="PbH1"/>
    <property type="match status" value="23"/>
</dbReference>
<feature type="region of interest" description="Disordered" evidence="2">
    <location>
        <begin position="2527"/>
        <end position="2559"/>
    </location>
</feature>
<feature type="compositionally biased region" description="Low complexity" evidence="2">
    <location>
        <begin position="4238"/>
        <end position="4256"/>
    </location>
</feature>
<feature type="compositionally biased region" description="Gly residues" evidence="2">
    <location>
        <begin position="1248"/>
        <end position="1264"/>
    </location>
</feature>
<organism evidence="5 6">
    <name type="scientific">Chlamydomonas incerta</name>
    <dbReference type="NCBI Taxonomy" id="51695"/>
    <lineage>
        <taxon>Eukaryota</taxon>
        <taxon>Viridiplantae</taxon>
        <taxon>Chlorophyta</taxon>
        <taxon>core chlorophytes</taxon>
        <taxon>Chlorophyceae</taxon>
        <taxon>CS clade</taxon>
        <taxon>Chlamydomonadales</taxon>
        <taxon>Chlamydomonadaceae</taxon>
        <taxon>Chlamydomonas</taxon>
    </lineage>
</organism>
<feature type="region of interest" description="Disordered" evidence="2">
    <location>
        <begin position="4907"/>
        <end position="4945"/>
    </location>
</feature>
<gene>
    <name evidence="5" type="ORF">HXX76_012362</name>
</gene>
<feature type="region of interest" description="Disordered" evidence="2">
    <location>
        <begin position="5012"/>
        <end position="5063"/>
    </location>
</feature>
<feature type="compositionally biased region" description="Low complexity" evidence="2">
    <location>
        <begin position="4921"/>
        <end position="4930"/>
    </location>
</feature>
<feature type="compositionally biased region" description="Gly residues" evidence="2">
    <location>
        <begin position="4159"/>
        <end position="4191"/>
    </location>
</feature>
<feature type="compositionally biased region" description="Low complexity" evidence="2">
    <location>
        <begin position="5350"/>
        <end position="5365"/>
    </location>
</feature>
<feature type="compositionally biased region" description="Acidic residues" evidence="2">
    <location>
        <begin position="4222"/>
        <end position="4237"/>
    </location>
</feature>
<feature type="region of interest" description="Disordered" evidence="2">
    <location>
        <begin position="1436"/>
        <end position="1461"/>
    </location>
</feature>
<feature type="compositionally biased region" description="Low complexity" evidence="2">
    <location>
        <begin position="3178"/>
        <end position="3219"/>
    </location>
</feature>
<feature type="compositionally biased region" description="Basic residues" evidence="2">
    <location>
        <begin position="3425"/>
        <end position="3436"/>
    </location>
</feature>
<dbReference type="Gene3D" id="3.10.250.10">
    <property type="entry name" value="SRCR-like domain"/>
    <property type="match status" value="1"/>
</dbReference>
<feature type="compositionally biased region" description="Low complexity" evidence="2">
    <location>
        <begin position="5208"/>
        <end position="5220"/>
    </location>
</feature>
<evidence type="ECO:0000313" key="6">
    <source>
        <dbReference type="Proteomes" id="UP000650467"/>
    </source>
</evidence>
<evidence type="ECO:0000256" key="1">
    <source>
        <dbReference type="ARBA" id="ARBA00023157"/>
    </source>
</evidence>
<feature type="region of interest" description="Disordered" evidence="2">
    <location>
        <begin position="1239"/>
        <end position="1264"/>
    </location>
</feature>
<feature type="compositionally biased region" description="Basic and acidic residues" evidence="2">
    <location>
        <begin position="3561"/>
        <end position="3570"/>
    </location>
</feature>
<feature type="transmembrane region" description="Helical" evidence="3">
    <location>
        <begin position="3275"/>
        <end position="3297"/>
    </location>
</feature>
<accession>A0A835SKW2</accession>
<feature type="region of interest" description="Disordered" evidence="2">
    <location>
        <begin position="3706"/>
        <end position="3726"/>
    </location>
</feature>
<feature type="region of interest" description="Disordered" evidence="2">
    <location>
        <begin position="3769"/>
        <end position="3809"/>
    </location>
</feature>
<dbReference type="InterPro" id="IPR011050">
    <property type="entry name" value="Pectin_lyase_fold/virulence"/>
</dbReference>
<keyword evidence="3" id="KW-0472">Membrane</keyword>
<feature type="transmembrane region" description="Helical" evidence="3">
    <location>
        <begin position="4590"/>
        <end position="4611"/>
    </location>
</feature>
<keyword evidence="3" id="KW-1133">Transmembrane helix</keyword>
<feature type="region of interest" description="Disordered" evidence="2">
    <location>
        <begin position="1943"/>
        <end position="1963"/>
    </location>
</feature>
<feature type="region of interest" description="Disordered" evidence="2">
    <location>
        <begin position="4082"/>
        <end position="4112"/>
    </location>
</feature>
<feature type="transmembrane region" description="Helical" evidence="3">
    <location>
        <begin position="4513"/>
        <end position="4538"/>
    </location>
</feature>
<feature type="region of interest" description="Disordered" evidence="2">
    <location>
        <begin position="3560"/>
        <end position="3600"/>
    </location>
</feature>
<dbReference type="SMART" id="SM00202">
    <property type="entry name" value="SR"/>
    <property type="match status" value="1"/>
</dbReference>
<dbReference type="SUPFAM" id="SSF51126">
    <property type="entry name" value="Pectin lyase-like"/>
    <property type="match status" value="1"/>
</dbReference>
<dbReference type="OrthoDB" id="548667at2759"/>
<dbReference type="PANTHER" id="PTHR19862">
    <property type="entry name" value="WD REPEAT-CONTAINING PROTEIN 48"/>
    <property type="match status" value="1"/>
</dbReference>
<feature type="region of interest" description="Disordered" evidence="2">
    <location>
        <begin position="4311"/>
        <end position="4338"/>
    </location>
</feature>
<feature type="transmembrane region" description="Helical" evidence="3">
    <location>
        <begin position="4653"/>
        <end position="4674"/>
    </location>
</feature>